<reference evidence="1 2" key="1">
    <citation type="submission" date="2018-04" db="EMBL/GenBank/DDBJ databases">
        <title>Genomic Encyclopedia of Archaeal and Bacterial Type Strains, Phase II (KMG-II): from individual species to whole genera.</title>
        <authorList>
            <person name="Goeker M."/>
        </authorList>
    </citation>
    <scope>NUCLEOTIDE SEQUENCE [LARGE SCALE GENOMIC DNA]</scope>
    <source>
        <strain evidence="1 2">DSM 18064</strain>
    </source>
</reference>
<dbReference type="AlphaFoldDB" id="A0A2T5BPK9"/>
<dbReference type="Gene3D" id="1.10.3480.10">
    <property type="entry name" value="TorD-like"/>
    <property type="match status" value="1"/>
</dbReference>
<dbReference type="OrthoDB" id="7849731at2"/>
<comment type="caution">
    <text evidence="1">The sequence shown here is derived from an EMBL/GenBank/DDBJ whole genome shotgun (WGS) entry which is preliminary data.</text>
</comment>
<dbReference type="InterPro" id="IPR017843">
    <property type="entry name" value="DMSO_Rdtase_II_chaperone"/>
</dbReference>
<dbReference type="SUPFAM" id="SSF89155">
    <property type="entry name" value="TorD-like"/>
    <property type="match status" value="1"/>
</dbReference>
<proteinExistence type="predicted"/>
<keyword evidence="2" id="KW-1185">Reference proteome</keyword>
<evidence type="ECO:0000313" key="1">
    <source>
        <dbReference type="EMBL" id="PTN00976.1"/>
    </source>
</evidence>
<dbReference type="InterPro" id="IPR036411">
    <property type="entry name" value="TorD-like_sf"/>
</dbReference>
<dbReference type="RefSeq" id="WP_107893320.1">
    <property type="nucleotide sequence ID" value="NZ_NHSI01000019.1"/>
</dbReference>
<dbReference type="EMBL" id="QAAA01000019">
    <property type="protein sequence ID" value="PTN00976.1"/>
    <property type="molecule type" value="Genomic_DNA"/>
</dbReference>
<dbReference type="NCBIfam" id="TIGR03482">
    <property type="entry name" value="DMSO_red_II_cha"/>
    <property type="match status" value="1"/>
</dbReference>
<dbReference type="InterPro" id="IPR020945">
    <property type="entry name" value="DMSO/NO3_reduct_chaperone"/>
</dbReference>
<sequence length="243" mass="26009">MYPVAPSTRCGPPRARETLWRLSALAFAHPSKEFHSALGAGTFNAAFGAAWAETTGQPWPAPAPTDDFQVFEAGYIAAFLHGRGGKPFASLLAGDHLALLAGLSRPVFMLNVARFYGHFGLRAATGDEGRTDEPDHLSAMLEFMAVLCHLEARAQERGRDCGSFQRAQRDFLSRFLAPSLTEISACLGACAPGMPDPTLAQLVQDLARLADGQIKALEARTGPYRDPEIAAAPACSVPQTLWG</sequence>
<name>A0A2T5BPK9_9RHOB</name>
<dbReference type="Proteomes" id="UP000243859">
    <property type="component" value="Unassembled WGS sequence"/>
</dbReference>
<organism evidence="1 2">
    <name type="scientific">Rhodovulum imhoffii</name>
    <dbReference type="NCBI Taxonomy" id="365340"/>
    <lineage>
        <taxon>Bacteria</taxon>
        <taxon>Pseudomonadati</taxon>
        <taxon>Pseudomonadota</taxon>
        <taxon>Alphaproteobacteria</taxon>
        <taxon>Rhodobacterales</taxon>
        <taxon>Paracoccaceae</taxon>
        <taxon>Rhodovulum</taxon>
    </lineage>
</organism>
<gene>
    <name evidence="1" type="ORF">C8N32_11934</name>
</gene>
<dbReference type="Pfam" id="PF02613">
    <property type="entry name" value="Nitrate_red_del"/>
    <property type="match status" value="1"/>
</dbReference>
<accession>A0A2T5BPK9</accession>
<evidence type="ECO:0000313" key="2">
    <source>
        <dbReference type="Proteomes" id="UP000243859"/>
    </source>
</evidence>
<protein>
    <submittedName>
        <fullName evidence="1">DMSO reductase family type II enzyme chaperone</fullName>
    </submittedName>
</protein>